<feature type="domain" description="EGF-like" evidence="7">
    <location>
        <begin position="91"/>
        <end position="122"/>
    </location>
</feature>
<feature type="domain" description="EGF-like" evidence="7">
    <location>
        <begin position="566"/>
        <end position="597"/>
    </location>
</feature>
<feature type="domain" description="EGF-like" evidence="7">
    <location>
        <begin position="962"/>
        <end position="993"/>
    </location>
</feature>
<feature type="disulfide bond" evidence="5">
    <location>
        <begin position="94"/>
        <end position="104"/>
    </location>
</feature>
<evidence type="ECO:0000256" key="5">
    <source>
        <dbReference type="PROSITE-ProRule" id="PRU00076"/>
    </source>
</evidence>
<feature type="disulfide bond" evidence="5">
    <location>
        <begin position="983"/>
        <end position="992"/>
    </location>
</feature>
<dbReference type="PROSITE" id="PS00022">
    <property type="entry name" value="EGF_1"/>
    <property type="match status" value="15"/>
</dbReference>
<evidence type="ECO:0000259" key="8">
    <source>
        <dbReference type="PROSITE" id="PS50923"/>
    </source>
</evidence>
<dbReference type="InterPro" id="IPR000742">
    <property type="entry name" value="EGF"/>
</dbReference>
<keyword evidence="2" id="KW-0732">Signal</keyword>
<evidence type="ECO:0000259" key="7">
    <source>
        <dbReference type="PROSITE" id="PS50026"/>
    </source>
</evidence>
<proteinExistence type="predicted"/>
<evidence type="ECO:0000256" key="2">
    <source>
        <dbReference type="ARBA" id="ARBA00022729"/>
    </source>
</evidence>
<dbReference type="PROSITE" id="PS50026">
    <property type="entry name" value="EGF_3"/>
    <property type="match status" value="14"/>
</dbReference>
<evidence type="ECO:0000256" key="1">
    <source>
        <dbReference type="ARBA" id="ARBA00022536"/>
    </source>
</evidence>
<feature type="disulfide bond" evidence="5">
    <location>
        <begin position="207"/>
        <end position="216"/>
    </location>
</feature>
<keyword evidence="6" id="KW-0768">Sushi</keyword>
<dbReference type="RefSeq" id="XP_047736663.1">
    <property type="nucleotide sequence ID" value="XM_047880707.1"/>
</dbReference>
<dbReference type="GeneID" id="108666221"/>
<reference evidence="10" key="1">
    <citation type="submission" date="2025-08" db="UniProtKB">
        <authorList>
            <consortium name="RefSeq"/>
        </authorList>
    </citation>
    <scope>IDENTIFICATION</scope>
    <source>
        <tissue evidence="10">Whole organism</tissue>
    </source>
</reference>
<dbReference type="OrthoDB" id="6362829at2759"/>
<sequence>CRNGGRCVAPNQCECTKDFYGARCENKKCPEKLPAIRQGSVNLSLPDAGVLVCSEGFYISAIGNTTARLTCSDGRWLIAGTDVTPDEGVCEPHCRSKCLNGGVCVAPDTCECPSSYFGVTCQFKSCGGNPPAVNNGSFPGKDKFSTRNLMCDEGYHVPVGDNVTLVCDDGTWVIRRKNASSEALCEPTCTPECRNGGRCVAPNQCECTKDFYGARCENKKCPEKLPAIRQGSVNLSLPDAGVLVCSEGFYISAIGNTTARLACSDGRWLIAGTDVAPDEGVCEPHCRSKCLNGGVCVAPDTCECPSSYFGVACQFKSCGGNPPAVNNGSFPGKDFFTPRTLQCNQQFKEATAGIKVVCTEGKWTIDPIATLSDFCIPVCDPECINEGVCSAPNICTCPPGYFGSSCQFPSCTDQIQVQNGRVNMSSPSVGQLLCDTGYVVQNSSSPSAGLTCTSGTWIINGTTSTLGAESCFPYCQKPCLNGGTCIQPNTCLCTPDHFGSNCEFLSCNSSDFNVPNGAFVGNDSFSPRNLTCYDGYLRAVGDDVVLVCDDGKWVVRNAGPAAALCVPKCLPACRNGGRCVSPDVCECPHPYYGEACEFRSCVDQIPEVENGHFTSKNLSSPITLVCDDQYEPATQGHTLGCLNGILMKDSLQNNSRVCVPICEQPCLNGGTCTHPNVCQCLDDFFGSTCQYLECTDKLNISHGTFTMSDSDAGLLTCDDKYLVSGTTSQASQMRCLSQSWKITKLDVPVPGAEVECIPHCAFPCLNGGNCTAPDTCSCALGFTGKSCETQICSLEGDGYVVETHEDGPSMLKCAEGKFLHDDVSDAPAICLNGTWVSDDDSPVALVCREGCAMPCLHGGVCVGIDMCRCTPEYYGEHCEYAKCPTVEVLNGVFDEHNDSSATLTCNEGFIAISGDEAVELVCVEGKWTPSGIENSSSLLGSNLTNATSSDMPAAGDEALQCSSACPQGCLNGGECVAKQTCKCAHGFTGPSCELKECGDEKIQNGAIKLNNISAEVICDAGYFLPNGNASSPAECKNGRWELPDMPEDSPPTCSLGCKEAPCLNGGECVGLQECRCPQGYDGSQCQNILNTMYRNGTARVDCFQGYQVPEVWTSADLECHDGQWMASNNLGGYEQPITCIPVCSQRCLNGGYCSCPETCRCTPEFTGPTCVNRKCSFPPPNVENGKLGSQPDEYPYATEVSCQSGFFLPSGAATSTLFCSDGTWKLKGNDAWNGATSIACANGCPLGCRNGGVCNGVGRCSCPTGFEGQYCERPTCLLPSAGLLNGVIIRSFDEVGEYQLVCEANHRLATGESRVPVKCVNSKWQLASPAPRPSSLRLPSASPKQEVDPVLSCLPVCNPVCQNGGACIGPGVCYCKKPFYGEQCQHRVFLYAATRSMTAEKPRGKIGRFQMTIKFPLKAQAGKA</sequence>
<feature type="disulfide bond" evidence="5">
    <location>
        <begin position="760"/>
        <end position="770"/>
    </location>
</feature>
<feature type="domain" description="EGF-like" evidence="7">
    <location>
        <begin position="1354"/>
        <end position="1385"/>
    </location>
</feature>
<dbReference type="PROSITE" id="PS50923">
    <property type="entry name" value="SUSHI"/>
    <property type="match status" value="1"/>
</dbReference>
<feature type="disulfide bond" evidence="5">
    <location>
        <begin position="1244"/>
        <end position="1254"/>
    </location>
</feature>
<dbReference type="Pfam" id="PF12661">
    <property type="entry name" value="hEGF"/>
    <property type="match status" value="1"/>
</dbReference>
<feature type="disulfide bond" evidence="5">
    <location>
        <begin position="493"/>
        <end position="502"/>
    </location>
</feature>
<feature type="disulfide bond" evidence="5">
    <location>
        <begin position="475"/>
        <end position="485"/>
    </location>
</feature>
<feature type="domain" description="EGF-like" evidence="7">
    <location>
        <begin position="1054"/>
        <end position="1086"/>
    </location>
</feature>
<feature type="disulfide bond" evidence="5">
    <location>
        <begin position="680"/>
        <end position="689"/>
    </location>
</feature>
<dbReference type="SUPFAM" id="SSF57196">
    <property type="entry name" value="EGF/Laminin"/>
    <property type="match status" value="7"/>
</dbReference>
<feature type="domain" description="EGF-like" evidence="7">
    <location>
        <begin position="757"/>
        <end position="788"/>
    </location>
</feature>
<keyword evidence="1 5" id="KW-0245">EGF-like domain</keyword>
<feature type="disulfide bond" evidence="5">
    <location>
        <begin position="587"/>
        <end position="596"/>
    </location>
</feature>
<keyword evidence="3" id="KW-0677">Repeat</keyword>
<feature type="disulfide bond" evidence="5">
    <location>
        <begin position="1375"/>
        <end position="1384"/>
    </location>
</feature>
<dbReference type="InterPro" id="IPR000436">
    <property type="entry name" value="Sushi_SCR_CCP_dom"/>
</dbReference>
<feature type="disulfide bond" evidence="5">
    <location>
        <begin position="851"/>
        <end position="861"/>
    </location>
</feature>
<accession>A0A979FI71</accession>
<evidence type="ECO:0000313" key="10">
    <source>
        <dbReference type="RefSeq" id="XP_047736663.1"/>
    </source>
</evidence>
<feature type="domain" description="EGF-like" evidence="7">
    <location>
        <begin position="283"/>
        <end position="314"/>
    </location>
</feature>
<evidence type="ECO:0000256" key="4">
    <source>
        <dbReference type="ARBA" id="ARBA00023157"/>
    </source>
</evidence>
<feature type="disulfide bond" evidence="5">
    <location>
        <begin position="662"/>
        <end position="672"/>
    </location>
</feature>
<feature type="disulfide bond" evidence="5">
    <location>
        <begin position="189"/>
        <end position="199"/>
    </location>
</feature>
<dbReference type="OMA" id="NPCAEGV"/>
<keyword evidence="9" id="KW-1185">Reference proteome</keyword>
<organism evidence="9 10">
    <name type="scientific">Hyalella azteca</name>
    <name type="common">Amphipod</name>
    <dbReference type="NCBI Taxonomy" id="294128"/>
    <lineage>
        <taxon>Eukaryota</taxon>
        <taxon>Metazoa</taxon>
        <taxon>Ecdysozoa</taxon>
        <taxon>Arthropoda</taxon>
        <taxon>Crustacea</taxon>
        <taxon>Multicrustacea</taxon>
        <taxon>Malacostraca</taxon>
        <taxon>Eumalacostraca</taxon>
        <taxon>Peracarida</taxon>
        <taxon>Amphipoda</taxon>
        <taxon>Senticaudata</taxon>
        <taxon>Talitrida</taxon>
        <taxon>Talitroidea</taxon>
        <taxon>Hyalellidae</taxon>
        <taxon>Hyalella</taxon>
    </lineage>
</organism>
<dbReference type="SMART" id="SM00032">
    <property type="entry name" value="CCP"/>
    <property type="match status" value="5"/>
</dbReference>
<feature type="disulfide bond" evidence="5">
    <location>
        <begin position="379"/>
        <end position="389"/>
    </location>
</feature>
<feature type="domain" description="EGF-like" evidence="7">
    <location>
        <begin position="848"/>
        <end position="879"/>
    </location>
</feature>
<feature type="disulfide bond" evidence="5">
    <location>
        <begin position="869"/>
        <end position="878"/>
    </location>
</feature>
<feature type="domain" description="EGF-like" evidence="7">
    <location>
        <begin position="472"/>
        <end position="503"/>
    </location>
</feature>
<dbReference type="PANTHER" id="PTHR14949">
    <property type="entry name" value="EGF-LIKE-DOMAIN, MULTIPLE 7, 8"/>
    <property type="match status" value="1"/>
</dbReference>
<feature type="non-terminal residue" evidence="10">
    <location>
        <position position="1"/>
    </location>
</feature>
<feature type="domain" description="EGF-like" evidence="7">
    <location>
        <begin position="186"/>
        <end position="217"/>
    </location>
</feature>
<feature type="domain" description="Sushi" evidence="8">
    <location>
        <begin position="1173"/>
        <end position="1242"/>
    </location>
</feature>
<keyword evidence="4 5" id="KW-1015">Disulfide bond</keyword>
<dbReference type="KEGG" id="hazt:108666221"/>
<comment type="caution">
    <text evidence="5">Lacks conserved residue(s) required for the propagation of feature annotation.</text>
</comment>
<dbReference type="Gene3D" id="2.10.70.10">
    <property type="entry name" value="Complement Module, domain 1"/>
    <property type="match status" value="1"/>
</dbReference>
<feature type="disulfide bond" evidence="5">
    <location>
        <begin position="778"/>
        <end position="787"/>
    </location>
</feature>
<feature type="disulfide bond" evidence="5">
    <location>
        <begin position="965"/>
        <end position="975"/>
    </location>
</feature>
<dbReference type="PROSITE" id="PS01186">
    <property type="entry name" value="EGF_2"/>
    <property type="match status" value="7"/>
</dbReference>
<feature type="disulfide bond" evidence="5">
    <location>
        <begin position="112"/>
        <end position="121"/>
    </location>
</feature>
<protein>
    <submittedName>
        <fullName evidence="10">Neurogenic locus notch homolog protein 1</fullName>
    </submittedName>
</protein>
<feature type="disulfide bond" evidence="5">
    <location>
        <begin position="15"/>
        <end position="24"/>
    </location>
</feature>
<feature type="disulfide bond" evidence="5">
    <location>
        <begin position="1357"/>
        <end position="1367"/>
    </location>
</feature>
<evidence type="ECO:0000256" key="3">
    <source>
        <dbReference type="ARBA" id="ARBA00022737"/>
    </source>
</evidence>
<feature type="disulfide bond" evidence="5">
    <location>
        <begin position="569"/>
        <end position="579"/>
    </location>
</feature>
<evidence type="ECO:0000313" key="9">
    <source>
        <dbReference type="Proteomes" id="UP000694843"/>
    </source>
</evidence>
<feature type="domain" description="EGF-like" evidence="7">
    <location>
        <begin position="1"/>
        <end position="25"/>
    </location>
</feature>
<dbReference type="PANTHER" id="PTHR14949:SF56">
    <property type="entry name" value="EGF-LIKE-DOMAIN, MULTIPLE 7"/>
    <property type="match status" value="1"/>
</dbReference>
<gene>
    <name evidence="10" type="primary">LOC108666221</name>
</gene>
<dbReference type="Proteomes" id="UP000694843">
    <property type="component" value="Unplaced"/>
</dbReference>
<feature type="disulfide bond" evidence="5">
    <location>
        <begin position="286"/>
        <end position="296"/>
    </location>
</feature>
<dbReference type="InterPro" id="IPR013032">
    <property type="entry name" value="EGF-like_CS"/>
</dbReference>
<feature type="disulfide bond" evidence="5">
    <location>
        <begin position="1076"/>
        <end position="1085"/>
    </location>
</feature>
<feature type="disulfide bond" evidence="5">
    <location>
        <begin position="304"/>
        <end position="313"/>
    </location>
</feature>
<dbReference type="SMART" id="SM00181">
    <property type="entry name" value="EGF"/>
    <property type="match status" value="15"/>
</dbReference>
<feature type="domain" description="EGF-like" evidence="7">
    <location>
        <begin position="1241"/>
        <end position="1272"/>
    </location>
</feature>
<feature type="domain" description="EGF-like" evidence="7">
    <location>
        <begin position="376"/>
        <end position="407"/>
    </location>
</feature>
<dbReference type="InterPro" id="IPR050969">
    <property type="entry name" value="Dev_Signal_Modulators"/>
</dbReference>
<evidence type="ECO:0000256" key="6">
    <source>
        <dbReference type="PROSITE-ProRule" id="PRU00302"/>
    </source>
</evidence>
<name>A0A979FI71_HYAAZ</name>
<feature type="disulfide bond" evidence="5">
    <location>
        <begin position="397"/>
        <end position="406"/>
    </location>
</feature>
<feature type="disulfide bond" evidence="5">
    <location>
        <begin position="1262"/>
        <end position="1271"/>
    </location>
</feature>
<dbReference type="Gene3D" id="2.10.25.10">
    <property type="entry name" value="Laminin"/>
    <property type="match status" value="14"/>
</dbReference>
<feature type="domain" description="EGF-like" evidence="7">
    <location>
        <begin position="659"/>
        <end position="690"/>
    </location>
</feature>